<dbReference type="OrthoDB" id="9766472at2"/>
<dbReference type="SUPFAM" id="SSF53383">
    <property type="entry name" value="PLP-dependent transferases"/>
    <property type="match status" value="1"/>
</dbReference>
<keyword evidence="8" id="KW-0032">Aminotransferase</keyword>
<dbReference type="Proteomes" id="UP000007718">
    <property type="component" value="Chromosome"/>
</dbReference>
<feature type="binding site" evidence="4">
    <location>
        <position position="370"/>
    </location>
    <ligand>
        <name>substrate</name>
    </ligand>
</feature>
<keyword evidence="8" id="KW-0808">Transferase</keyword>
<name>F0RK18_DEIPM</name>
<dbReference type="EMBL" id="CP002536">
    <property type="protein sequence ID" value="ADY26664.1"/>
    <property type="molecule type" value="Genomic_DNA"/>
</dbReference>
<dbReference type="Gene3D" id="3.90.1150.10">
    <property type="entry name" value="Aspartate Aminotransferase, domain 1"/>
    <property type="match status" value="1"/>
</dbReference>
<organism evidence="8 9">
    <name type="scientific">Deinococcus proteolyticus (strain ATCC 35074 / DSM 20540 / JCM 6276 / NBRC 101906 / NCIMB 13154 / VKM Ac-1939 / CCM 2703 / MRP)</name>
    <dbReference type="NCBI Taxonomy" id="693977"/>
    <lineage>
        <taxon>Bacteria</taxon>
        <taxon>Thermotogati</taxon>
        <taxon>Deinococcota</taxon>
        <taxon>Deinococci</taxon>
        <taxon>Deinococcales</taxon>
        <taxon>Deinococcaceae</taxon>
        <taxon>Deinococcus</taxon>
    </lineage>
</organism>
<reference evidence="9" key="1">
    <citation type="submission" date="2011-02" db="EMBL/GenBank/DDBJ databases">
        <title>The complete sequence of chromosome of Deinococcus proteolyticus DSM 20540.</title>
        <authorList>
            <consortium name="US DOE Joint Genome Institute (JGI-PGF)"/>
            <person name="Lucas S."/>
            <person name="Copeland A."/>
            <person name="Lapidus A."/>
            <person name="Bruce D."/>
            <person name="Goodwin L."/>
            <person name="Pitluck S."/>
            <person name="Kyrpides N."/>
            <person name="Mavromatis K."/>
            <person name="Pagani I."/>
            <person name="Ivanova N."/>
            <person name="Ovchinnikova G."/>
            <person name="Zeytun A."/>
            <person name="Detter J.C."/>
            <person name="Han C."/>
            <person name="Land M."/>
            <person name="Hauser L."/>
            <person name="Markowitz V."/>
            <person name="Cheng J.-F."/>
            <person name="Hugenholtz P."/>
            <person name="Woyke T."/>
            <person name="Wu D."/>
            <person name="Pukall R."/>
            <person name="Steenblock K."/>
            <person name="Brambilla E."/>
            <person name="Klenk H.-P."/>
            <person name="Eisen J.A."/>
        </authorList>
    </citation>
    <scope>NUCLEOTIDE SEQUENCE [LARGE SCALE GENOMIC DNA]</scope>
    <source>
        <strain evidence="9">ATCC 35074 / DSM 20540 / JCM 6276 / NBRC 101906 / NCIMB 13154 / VKM Ac-1939 / CCM 2703 / MRP</strain>
    </source>
</reference>
<feature type="region of interest" description="Disordered" evidence="6">
    <location>
        <begin position="1"/>
        <end position="33"/>
    </location>
</feature>
<dbReference type="Pfam" id="PF00266">
    <property type="entry name" value="Aminotran_5"/>
    <property type="match status" value="1"/>
</dbReference>
<dbReference type="InterPro" id="IPR015422">
    <property type="entry name" value="PyrdxlP-dep_Trfase_small"/>
</dbReference>
<dbReference type="PIRSF" id="PIRSF000524">
    <property type="entry name" value="SPT"/>
    <property type="match status" value="1"/>
</dbReference>
<comment type="cofactor">
    <cofactor evidence="1 5">
        <name>pyridoxal 5'-phosphate</name>
        <dbReference type="ChEBI" id="CHEBI:597326"/>
    </cofactor>
</comment>
<reference evidence="8 9" key="2">
    <citation type="journal article" date="2012" name="Stand. Genomic Sci.">
        <title>Complete genome sequence of the orange-red pigmented, radioresistant Deinococcus proteolyticus type strain (MRP(T)).</title>
        <authorList>
            <person name="Copeland A."/>
            <person name="Zeytun A."/>
            <person name="Yassawong M."/>
            <person name="Nolan M."/>
            <person name="Lucas S."/>
            <person name="Hammon N."/>
            <person name="Deshpande S."/>
            <person name="Cheng J.F."/>
            <person name="Han C."/>
            <person name="Tapia R."/>
            <person name="Goodwin L.A."/>
            <person name="Pitluck S."/>
            <person name="Mavromatis K."/>
            <person name="Liolios K."/>
            <person name="Pagani I."/>
            <person name="Ivanova N."/>
            <person name="Mikhailova N."/>
            <person name="Pati A."/>
            <person name="Chen A."/>
            <person name="Palaniappan K."/>
            <person name="Land M."/>
            <person name="Hauser L."/>
            <person name="Jeffries C.D."/>
            <person name="Brambilla E.M."/>
            <person name="Rohde M."/>
            <person name="Sikorski J."/>
            <person name="Pukall R."/>
            <person name="Goker M."/>
            <person name="Detter J.C."/>
            <person name="Woyke T."/>
            <person name="Bristow J."/>
            <person name="Eisen J.A."/>
            <person name="Markowitz V."/>
            <person name="Hugenholtz P."/>
            <person name="Kyrpides N.C."/>
            <person name="Klenk H.P."/>
            <person name="Lapidus A."/>
        </authorList>
    </citation>
    <scope>NUCLEOTIDE SEQUENCE [LARGE SCALE GENOMIC DNA]</scope>
    <source>
        <strain evidence="9">ATCC 35074 / DSM 20540 / JCM 6276 / NBRC 101906 / NCIMB 13154 / VKM Ac-1939 / CCM 2703 / MRP</strain>
    </source>
</reference>
<evidence type="ECO:0000256" key="6">
    <source>
        <dbReference type="SAM" id="MobiDB-lite"/>
    </source>
</evidence>
<dbReference type="InterPro" id="IPR000192">
    <property type="entry name" value="Aminotrans_V_dom"/>
</dbReference>
<dbReference type="PANTHER" id="PTHR21152">
    <property type="entry name" value="AMINOTRANSFERASE CLASS V"/>
    <property type="match status" value="1"/>
</dbReference>
<dbReference type="KEGG" id="dpt:Deipr_1526"/>
<dbReference type="PANTHER" id="PTHR21152:SF40">
    <property type="entry name" value="ALANINE--GLYOXYLATE AMINOTRANSFERASE"/>
    <property type="match status" value="1"/>
</dbReference>
<evidence type="ECO:0000256" key="4">
    <source>
        <dbReference type="PIRSR" id="PIRSR000524-1"/>
    </source>
</evidence>
<dbReference type="GO" id="GO:0004760">
    <property type="term" value="F:L-serine-pyruvate transaminase activity"/>
    <property type="evidence" value="ECO:0007669"/>
    <property type="project" value="TreeGrafter"/>
</dbReference>
<feature type="compositionally biased region" description="Pro residues" evidence="6">
    <location>
        <begin position="1"/>
        <end position="10"/>
    </location>
</feature>
<evidence type="ECO:0000313" key="8">
    <source>
        <dbReference type="EMBL" id="ADY26664.1"/>
    </source>
</evidence>
<accession>F0RK18</accession>
<comment type="similarity">
    <text evidence="2">Belongs to the class-V pyridoxal-phosphate-dependent aminotransferase family.</text>
</comment>
<sequence length="400" mass="42823">MTDPATPTPSAPQQSAVQHPPPAPSHPCPDPGGLQEFSVVYTDRALNHMSQAFQGVMRDLSADLKAVYGADAVAVIPGSGTSGMEAVVAQLAQDAHCLVIRSGWFSYRWTQIFERSRLPAAVTVLQARPQVAQGVQQLYAPVPIKEAVETIRRERPALVFAPHVETSAGLILPDSYIRALAGAAHEVGGLLVIDAIASGCVWLDMRELGIDILISAPQKGWSSTPCAGLVMLSGAARARVEATESVSFSLDLKKWLSIMGAYETGGHAYHATMPTDGLRQLRGTVREMREFGLDRAQAAQWELGRQVRQLLEEAGFPSVAAPGFQAPGVVVCYTDREDIRTGRAFAQAGLQIAAGVPLQCGEGEDFSTFRTGLFGLDKLRDVPGTVARFRQGLSQVLAAR</sequence>
<dbReference type="RefSeq" id="WP_013615272.1">
    <property type="nucleotide sequence ID" value="NC_015161.1"/>
</dbReference>
<evidence type="ECO:0000256" key="2">
    <source>
        <dbReference type="ARBA" id="ARBA00009236"/>
    </source>
</evidence>
<gene>
    <name evidence="8" type="ordered locus">Deipr_1526</name>
</gene>
<dbReference type="InterPro" id="IPR015424">
    <property type="entry name" value="PyrdxlP-dep_Trfase"/>
</dbReference>
<evidence type="ECO:0000256" key="5">
    <source>
        <dbReference type="PIRSR" id="PIRSR000524-50"/>
    </source>
</evidence>
<keyword evidence="9" id="KW-1185">Reference proteome</keyword>
<proteinExistence type="inferred from homology"/>
<keyword evidence="3 5" id="KW-0663">Pyridoxal phosphate</keyword>
<dbReference type="GO" id="GO:0008453">
    <property type="term" value="F:alanine-glyoxylate transaminase activity"/>
    <property type="evidence" value="ECO:0007669"/>
    <property type="project" value="TreeGrafter"/>
</dbReference>
<evidence type="ECO:0000256" key="1">
    <source>
        <dbReference type="ARBA" id="ARBA00001933"/>
    </source>
</evidence>
<dbReference type="InterPro" id="IPR024169">
    <property type="entry name" value="SP_NH2Trfase/AEP_transaminase"/>
</dbReference>
<protein>
    <submittedName>
        <fullName evidence="8">Aminotransferase class V</fullName>
    </submittedName>
</protein>
<evidence type="ECO:0000256" key="3">
    <source>
        <dbReference type="ARBA" id="ARBA00022898"/>
    </source>
</evidence>
<dbReference type="STRING" id="693977.Deipr_1526"/>
<dbReference type="eggNOG" id="COG0075">
    <property type="taxonomic scope" value="Bacteria"/>
</dbReference>
<evidence type="ECO:0000259" key="7">
    <source>
        <dbReference type="Pfam" id="PF00266"/>
    </source>
</evidence>
<feature type="compositionally biased region" description="Pro residues" evidence="6">
    <location>
        <begin position="19"/>
        <end position="30"/>
    </location>
</feature>
<dbReference type="GO" id="GO:0019265">
    <property type="term" value="P:glycine biosynthetic process, by transamination of glyoxylate"/>
    <property type="evidence" value="ECO:0007669"/>
    <property type="project" value="TreeGrafter"/>
</dbReference>
<dbReference type="InterPro" id="IPR015421">
    <property type="entry name" value="PyrdxlP-dep_Trfase_major"/>
</dbReference>
<dbReference type="AlphaFoldDB" id="F0RK18"/>
<dbReference type="HOGENOM" id="CLU_044792_0_0_0"/>
<dbReference type="Gene3D" id="3.40.640.10">
    <property type="entry name" value="Type I PLP-dependent aspartate aminotransferase-like (Major domain)"/>
    <property type="match status" value="1"/>
</dbReference>
<evidence type="ECO:0000313" key="9">
    <source>
        <dbReference type="Proteomes" id="UP000007718"/>
    </source>
</evidence>
<feature type="modified residue" description="N6-(pyridoxal phosphate)lysine" evidence="5">
    <location>
        <position position="219"/>
    </location>
</feature>
<feature type="domain" description="Aminotransferase class V" evidence="7">
    <location>
        <begin position="44"/>
        <end position="328"/>
    </location>
</feature>